<dbReference type="SUPFAM" id="SSF54211">
    <property type="entry name" value="Ribosomal protein S5 domain 2-like"/>
    <property type="match status" value="1"/>
</dbReference>
<dbReference type="Pfam" id="PF01138">
    <property type="entry name" value="RNase_PH"/>
    <property type="match status" value="1"/>
</dbReference>
<dbReference type="InterPro" id="IPR001247">
    <property type="entry name" value="ExoRNase_PH_dom1"/>
</dbReference>
<keyword evidence="5" id="KW-0271">Exosome</keyword>
<dbReference type="GO" id="GO:0016075">
    <property type="term" value="P:rRNA catabolic process"/>
    <property type="evidence" value="ECO:0007669"/>
    <property type="project" value="TreeGrafter"/>
</dbReference>
<dbReference type="GO" id="GO:0071035">
    <property type="term" value="P:nuclear polyadenylation-dependent rRNA catabolic process"/>
    <property type="evidence" value="ECO:0007669"/>
    <property type="project" value="TreeGrafter"/>
</dbReference>
<dbReference type="OrthoDB" id="272245at2759"/>
<dbReference type="InterPro" id="IPR036345">
    <property type="entry name" value="ExoRNase_PH_dom2_sf"/>
</dbReference>
<dbReference type="GO" id="GO:0034473">
    <property type="term" value="P:U1 snRNA 3'-end processing"/>
    <property type="evidence" value="ECO:0007669"/>
    <property type="project" value="TreeGrafter"/>
</dbReference>
<dbReference type="GO" id="GO:0071038">
    <property type="term" value="P:TRAMP-dependent tRNA surveillance pathway"/>
    <property type="evidence" value="ECO:0007669"/>
    <property type="project" value="TreeGrafter"/>
</dbReference>
<dbReference type="InterPro" id="IPR020568">
    <property type="entry name" value="Ribosomal_Su5_D2-typ_SF"/>
</dbReference>
<dbReference type="GO" id="GO:0035925">
    <property type="term" value="F:mRNA 3'-UTR AU-rich region binding"/>
    <property type="evidence" value="ECO:0007669"/>
    <property type="project" value="TreeGrafter"/>
</dbReference>
<dbReference type="GO" id="GO:0000467">
    <property type="term" value="P:exonucleolytic trimming to generate mature 3'-end of 5.8S rRNA from tricistronic rRNA transcript (SSU-rRNA, 5.8S rRNA, LSU-rRNA)"/>
    <property type="evidence" value="ECO:0007669"/>
    <property type="project" value="TreeGrafter"/>
</dbReference>
<gene>
    <name evidence="7" type="ORF">L203_102999</name>
</gene>
<dbReference type="Gene3D" id="3.30.230.70">
    <property type="entry name" value="GHMP Kinase, N-terminal domain"/>
    <property type="match status" value="1"/>
</dbReference>
<evidence type="ECO:0000256" key="6">
    <source>
        <dbReference type="ARBA" id="ARBA00042523"/>
    </source>
</evidence>
<dbReference type="GO" id="GO:0034475">
    <property type="term" value="P:U4 snRNA 3'-end processing"/>
    <property type="evidence" value="ECO:0007669"/>
    <property type="project" value="TreeGrafter"/>
</dbReference>
<proteinExistence type="inferred from homology"/>
<comment type="similarity">
    <text evidence="3">Belongs to the RNase PH family.</text>
</comment>
<sequence>MSIPVPTLSPAESSYIISSLAHPTKPTRPDARQLFASRPISVSYNFFPHANGSASIKVGGTEVLAGIRLEISDTANLQARGDESWKAKVEVDVTPQAFPGTSSQTISSVSAHLTSLLTSHFIPFLSPLTIIENKKYFQPQLHVTVMSAAGNIASVVFLAARAAFADLRVPNTKVITWTGEMEEGAGEAVDLTGIKASIAAGKTKGKGRSVISGSEDWDLNTEEEIGYHHVESRERLPVLVTLNLVPNSPNVFLDATPQEEVACPCRIHLFFIASLDPLKPNLCGMRVEGPEGLDSSRIRGLLEKGQGVASELLKEMDSNLPDERSLLM</sequence>
<evidence type="ECO:0000256" key="1">
    <source>
        <dbReference type="ARBA" id="ARBA00004496"/>
    </source>
</evidence>
<dbReference type="Proteomes" id="UP000094043">
    <property type="component" value="Chromosome 3"/>
</dbReference>
<dbReference type="GeneID" id="91087210"/>
<evidence type="ECO:0000256" key="2">
    <source>
        <dbReference type="ARBA" id="ARBA00004604"/>
    </source>
</evidence>
<dbReference type="GO" id="GO:0034476">
    <property type="term" value="P:U5 snRNA 3'-end processing"/>
    <property type="evidence" value="ECO:0007669"/>
    <property type="project" value="TreeGrafter"/>
</dbReference>
<evidence type="ECO:0000256" key="5">
    <source>
        <dbReference type="ARBA" id="ARBA00022835"/>
    </source>
</evidence>
<reference evidence="7" key="2">
    <citation type="journal article" date="2022" name="Elife">
        <title>Obligate sexual reproduction of a homothallic fungus closely related to the Cryptococcus pathogenic species complex.</title>
        <authorList>
            <person name="Passer A.R."/>
            <person name="Clancey S.A."/>
            <person name="Shea T."/>
            <person name="David-Palma M."/>
            <person name="Averette A.F."/>
            <person name="Boekhout T."/>
            <person name="Porcel B.M."/>
            <person name="Nowrousian M."/>
            <person name="Cuomo C.A."/>
            <person name="Sun S."/>
            <person name="Heitman J."/>
            <person name="Coelho M.A."/>
        </authorList>
    </citation>
    <scope>NUCLEOTIDE SEQUENCE</scope>
    <source>
        <strain evidence="7">CBS 7841</strain>
    </source>
</reference>
<dbReference type="PANTHER" id="PTHR11097:SF8">
    <property type="entry name" value="EXOSOME COMPLEX COMPONENT RRP42"/>
    <property type="match status" value="1"/>
</dbReference>
<dbReference type="InterPro" id="IPR050590">
    <property type="entry name" value="Exosome_comp_Rrp42_subfam"/>
</dbReference>
<dbReference type="RefSeq" id="XP_066068504.1">
    <property type="nucleotide sequence ID" value="XM_066212407.1"/>
</dbReference>
<keyword evidence="8" id="KW-1185">Reference proteome</keyword>
<dbReference type="GO" id="GO:0005730">
    <property type="term" value="C:nucleolus"/>
    <property type="evidence" value="ECO:0007669"/>
    <property type="project" value="UniProtKB-SubCell"/>
</dbReference>
<dbReference type="VEuPathDB" id="FungiDB:L203_01731"/>
<organism evidence="7 8">
    <name type="scientific">Cryptococcus depauperatus CBS 7841</name>
    <dbReference type="NCBI Taxonomy" id="1295531"/>
    <lineage>
        <taxon>Eukaryota</taxon>
        <taxon>Fungi</taxon>
        <taxon>Dikarya</taxon>
        <taxon>Basidiomycota</taxon>
        <taxon>Agaricomycotina</taxon>
        <taxon>Tremellomycetes</taxon>
        <taxon>Tremellales</taxon>
        <taxon>Cryptococcaceae</taxon>
        <taxon>Cryptococcus</taxon>
    </lineage>
</organism>
<dbReference type="GO" id="GO:0000176">
    <property type="term" value="C:nuclear exosome (RNase complex)"/>
    <property type="evidence" value="ECO:0007669"/>
    <property type="project" value="TreeGrafter"/>
</dbReference>
<dbReference type="PANTHER" id="PTHR11097">
    <property type="entry name" value="EXOSOME COMPLEX EXONUCLEASE RIBOSOMAL RNA PROCESSING PROTEIN"/>
    <property type="match status" value="1"/>
</dbReference>
<evidence type="ECO:0000256" key="4">
    <source>
        <dbReference type="ARBA" id="ARBA00022490"/>
    </source>
</evidence>
<reference evidence="7" key="3">
    <citation type="submission" date="2024-01" db="EMBL/GenBank/DDBJ databases">
        <authorList>
            <person name="Coelho M.A."/>
            <person name="David-Palma M."/>
            <person name="Shea T."/>
            <person name="Sun S."/>
            <person name="Cuomo C.A."/>
            <person name="Heitman J."/>
        </authorList>
    </citation>
    <scope>NUCLEOTIDE SEQUENCE</scope>
    <source>
        <strain evidence="7">CBS 7841</strain>
    </source>
</reference>
<accession>A0A1E3IPT3</accession>
<dbReference type="SUPFAM" id="SSF55666">
    <property type="entry name" value="Ribonuclease PH domain 2-like"/>
    <property type="match status" value="1"/>
</dbReference>
<name>A0A1E3IPT3_9TREE</name>
<dbReference type="AlphaFoldDB" id="A0A1E3IPT3"/>
<evidence type="ECO:0000313" key="8">
    <source>
        <dbReference type="Proteomes" id="UP000094043"/>
    </source>
</evidence>
<dbReference type="EMBL" id="CP143786">
    <property type="protein sequence ID" value="WVN87804.1"/>
    <property type="molecule type" value="Genomic_DNA"/>
</dbReference>
<reference evidence="7" key="1">
    <citation type="submission" date="2016-06" db="EMBL/GenBank/DDBJ databases">
        <authorList>
            <person name="Cuomo C."/>
            <person name="Litvintseva A."/>
            <person name="Heitman J."/>
            <person name="Chen Y."/>
            <person name="Sun S."/>
            <person name="Springer D."/>
            <person name="Dromer F."/>
            <person name="Young S."/>
            <person name="Zeng Q."/>
            <person name="Chapman S."/>
            <person name="Gujja S."/>
            <person name="Saif S."/>
            <person name="Birren B."/>
        </authorList>
    </citation>
    <scope>NUCLEOTIDE SEQUENCE</scope>
    <source>
        <strain evidence="7">CBS 7841</strain>
    </source>
</reference>
<keyword evidence="4" id="KW-0963">Cytoplasm</keyword>
<dbReference type="InterPro" id="IPR027408">
    <property type="entry name" value="PNPase/RNase_PH_dom_sf"/>
</dbReference>
<comment type="subcellular location">
    <subcellularLocation>
        <location evidence="1">Cytoplasm</location>
    </subcellularLocation>
    <subcellularLocation>
        <location evidence="2">Nucleus</location>
        <location evidence="2">Nucleolus</location>
    </subcellularLocation>
</comment>
<protein>
    <recommendedName>
        <fullName evidence="6">Ribosomal RNA-processing protein 42</fullName>
    </recommendedName>
</protein>
<dbReference type="KEGG" id="cdep:91087210"/>
<evidence type="ECO:0000256" key="3">
    <source>
        <dbReference type="ARBA" id="ARBA00006678"/>
    </source>
</evidence>
<dbReference type="GO" id="GO:0071028">
    <property type="term" value="P:nuclear mRNA surveillance"/>
    <property type="evidence" value="ECO:0007669"/>
    <property type="project" value="TreeGrafter"/>
</dbReference>
<evidence type="ECO:0000313" key="7">
    <source>
        <dbReference type="EMBL" id="WVN87804.1"/>
    </source>
</evidence>
<dbReference type="GO" id="GO:0000177">
    <property type="term" value="C:cytoplasmic exosome (RNase complex)"/>
    <property type="evidence" value="ECO:0007669"/>
    <property type="project" value="TreeGrafter"/>
</dbReference>